<dbReference type="GO" id="GO:0004439">
    <property type="term" value="F:phosphatidylinositol-4,5-bisphosphate 5-phosphatase activity"/>
    <property type="evidence" value="ECO:0007669"/>
    <property type="project" value="TreeGrafter"/>
</dbReference>
<organism evidence="3 4">
    <name type="scientific">Wickerhamomyces anomalus (strain ATCC 58044 / CBS 1984 / NCYC 433 / NRRL Y-366-8)</name>
    <name type="common">Yeast</name>
    <name type="synonym">Hansenula anomala</name>
    <dbReference type="NCBI Taxonomy" id="683960"/>
    <lineage>
        <taxon>Eukaryota</taxon>
        <taxon>Fungi</taxon>
        <taxon>Dikarya</taxon>
        <taxon>Ascomycota</taxon>
        <taxon>Saccharomycotina</taxon>
        <taxon>Saccharomycetes</taxon>
        <taxon>Phaffomycetales</taxon>
        <taxon>Wickerhamomycetaceae</taxon>
        <taxon>Wickerhamomyces</taxon>
    </lineage>
</organism>
<dbReference type="SUPFAM" id="SSF56219">
    <property type="entry name" value="DNase I-like"/>
    <property type="match status" value="1"/>
</dbReference>
<evidence type="ECO:0000259" key="2">
    <source>
        <dbReference type="SMART" id="SM00128"/>
    </source>
</evidence>
<dbReference type="GO" id="GO:0046856">
    <property type="term" value="P:phosphatidylinositol dephosphorylation"/>
    <property type="evidence" value="ECO:0007669"/>
    <property type="project" value="InterPro"/>
</dbReference>
<dbReference type="OrthoDB" id="62798at2759"/>
<dbReference type="PANTHER" id="PTHR11200:SF275">
    <property type="entry name" value="LD06095P"/>
    <property type="match status" value="1"/>
</dbReference>
<dbReference type="EMBL" id="KV454208">
    <property type="protein sequence ID" value="ODQ62061.1"/>
    <property type="molecule type" value="Genomic_DNA"/>
</dbReference>
<keyword evidence="4" id="KW-1185">Reference proteome</keyword>
<dbReference type="STRING" id="683960.A0A1E3P9J3"/>
<dbReference type="InterPro" id="IPR046985">
    <property type="entry name" value="IP5"/>
</dbReference>
<dbReference type="RefSeq" id="XP_019041268.1">
    <property type="nucleotide sequence ID" value="XM_019182943.1"/>
</dbReference>
<dbReference type="InterPro" id="IPR036691">
    <property type="entry name" value="Endo/exonu/phosph_ase_sf"/>
</dbReference>
<dbReference type="InterPro" id="IPR013783">
    <property type="entry name" value="Ig-like_fold"/>
</dbReference>
<evidence type="ECO:0000313" key="3">
    <source>
        <dbReference type="EMBL" id="ODQ62061.1"/>
    </source>
</evidence>
<sequence length="828" mass="94903">MKLVTDDSTLWYFPPDDDDDIPRYAIQSSKQPLYEKFIPMIIDDDLTIVPKDDQLSINLLQYQIGMIDKKDKAHLDDFLKEWEKGLTFLRKKESGDFDVDEDEIGEEHSLKSHLKDHKDGFLEDRDIKLRFLTWNLHGAPLYNTDEDLSQLFCKGDEGTEEKFELYFIAFQEIVPLSAKNLRSSPVPIEHWIKKILGILGDDYKVLQTNKLLGLASILIIKDELSLNFHDLEIGSIGTGILNFYGNKGAIATCFKIQDFKFAFLNCHFAAGESENFLLKRRKELQGVKTYIKLPHSNGSLVSNDKSILFDVDDVDTMLKSVDLESDEESEVEEQSKANEDDEDPLKDAAEKEQIVHEVDDQRKQIIESTTPEGEEHDGDKNIIFIGGDLNYRITASHEIINALVKEKDFKSLLDYDTLTKEKDQGRILDRFQEGTINFPPTYKINEENGDYVDDRKPSYTDRIFVSESKYTQIESYESPNITLSDHRPVFSDYSLKLPIINNHKRNDIVKTYLKEIDDQENNSKKTTFKFENLENEVKTPILTSTTIEVKITNTGDYKSYWEIIDSVENADQKFPGKHVSGRVEPVKGVIPKTGTQVLKITATLPIGCKKYERTLILRAYNSQDYFITCTFVAKNSYFGSSIDELNGVGDHTGIPKPLYTLINYLTNNIVVDMFDETKLNFTHDLEKKIIKAVDQDEELNPKDLEKADMTIDGSSSRAVSRVLLLLLRNLDGGIVSSDLSTFLLSSYKNDQDVLEKILESLPALRANVLIYLSSFLRLCIESGIAKDEIFRKFEGILLEVPKQRKRDFVLGRTNYEKLRREFLQKLLG</sequence>
<feature type="region of interest" description="Disordered" evidence="1">
    <location>
        <begin position="322"/>
        <end position="346"/>
    </location>
</feature>
<dbReference type="Gene3D" id="3.60.10.10">
    <property type="entry name" value="Endonuclease/exonuclease/phosphatase"/>
    <property type="match status" value="1"/>
</dbReference>
<dbReference type="Gene3D" id="2.60.40.10">
    <property type="entry name" value="Immunoglobulins"/>
    <property type="match status" value="1"/>
</dbReference>
<accession>A0A1E3P9J3</accession>
<dbReference type="Pfam" id="PF22669">
    <property type="entry name" value="Exo_endo_phos2"/>
    <property type="match status" value="1"/>
</dbReference>
<protein>
    <recommendedName>
        <fullName evidence="2">Inositol polyphosphate-related phosphatase domain-containing protein</fullName>
    </recommendedName>
</protein>
<feature type="compositionally biased region" description="Acidic residues" evidence="1">
    <location>
        <begin position="323"/>
        <end position="332"/>
    </location>
</feature>
<dbReference type="GeneID" id="30200189"/>
<dbReference type="PANTHER" id="PTHR11200">
    <property type="entry name" value="INOSITOL 5-PHOSPHATASE"/>
    <property type="match status" value="1"/>
</dbReference>
<proteinExistence type="predicted"/>
<dbReference type="InterPro" id="IPR008936">
    <property type="entry name" value="Rho_GTPase_activation_prot"/>
</dbReference>
<evidence type="ECO:0000313" key="4">
    <source>
        <dbReference type="Proteomes" id="UP000094112"/>
    </source>
</evidence>
<dbReference type="AlphaFoldDB" id="A0A1E3P9J3"/>
<reference evidence="3 4" key="1">
    <citation type="journal article" date="2016" name="Proc. Natl. Acad. Sci. U.S.A.">
        <title>Comparative genomics of biotechnologically important yeasts.</title>
        <authorList>
            <person name="Riley R."/>
            <person name="Haridas S."/>
            <person name="Wolfe K.H."/>
            <person name="Lopes M.R."/>
            <person name="Hittinger C.T."/>
            <person name="Goeker M."/>
            <person name="Salamov A.A."/>
            <person name="Wisecaver J.H."/>
            <person name="Long T.M."/>
            <person name="Calvey C.H."/>
            <person name="Aerts A.L."/>
            <person name="Barry K.W."/>
            <person name="Choi C."/>
            <person name="Clum A."/>
            <person name="Coughlan A.Y."/>
            <person name="Deshpande S."/>
            <person name="Douglass A.P."/>
            <person name="Hanson S.J."/>
            <person name="Klenk H.-P."/>
            <person name="LaButti K.M."/>
            <person name="Lapidus A."/>
            <person name="Lindquist E.A."/>
            <person name="Lipzen A.M."/>
            <person name="Meier-Kolthoff J.P."/>
            <person name="Ohm R.A."/>
            <person name="Otillar R.P."/>
            <person name="Pangilinan J.L."/>
            <person name="Peng Y."/>
            <person name="Rokas A."/>
            <person name="Rosa C.A."/>
            <person name="Scheuner C."/>
            <person name="Sibirny A.A."/>
            <person name="Slot J.C."/>
            <person name="Stielow J.B."/>
            <person name="Sun H."/>
            <person name="Kurtzman C.P."/>
            <person name="Blackwell M."/>
            <person name="Grigoriev I.V."/>
            <person name="Jeffries T.W."/>
        </authorList>
    </citation>
    <scope>NUCLEOTIDE SEQUENCE [LARGE SCALE GENOMIC DNA]</scope>
    <source>
        <strain evidence="4">ATCC 58044 / CBS 1984 / NCYC 433 / NRRL Y-366-8</strain>
    </source>
</reference>
<dbReference type="InterPro" id="IPR000300">
    <property type="entry name" value="IPPc"/>
</dbReference>
<dbReference type="SUPFAM" id="SSF48350">
    <property type="entry name" value="GTPase activation domain, GAP"/>
    <property type="match status" value="1"/>
</dbReference>
<feature type="domain" description="Inositol polyphosphate-related phosphatase" evidence="2">
    <location>
        <begin position="125"/>
        <end position="501"/>
    </location>
</feature>
<dbReference type="Gene3D" id="1.10.555.10">
    <property type="entry name" value="Rho GTPase activation protein"/>
    <property type="match status" value="1"/>
</dbReference>
<gene>
    <name evidence="3" type="ORF">WICANDRAFT_60130</name>
</gene>
<dbReference type="SMART" id="SM00128">
    <property type="entry name" value="IPPc"/>
    <property type="match status" value="1"/>
</dbReference>
<evidence type="ECO:0000256" key="1">
    <source>
        <dbReference type="SAM" id="MobiDB-lite"/>
    </source>
</evidence>
<dbReference type="Proteomes" id="UP000094112">
    <property type="component" value="Unassembled WGS sequence"/>
</dbReference>
<name>A0A1E3P9J3_WICAA</name>